<evidence type="ECO:0000313" key="1">
    <source>
        <dbReference type="EMBL" id="ABN08621.1"/>
    </source>
</evidence>
<dbReference type="EMBL" id="AC157777">
    <property type="protein sequence ID" value="ABN08621.1"/>
    <property type="molecule type" value="Genomic_DNA"/>
</dbReference>
<reference evidence="1" key="1">
    <citation type="submission" date="2005-03" db="EMBL/GenBank/DDBJ databases">
        <authorList>
            <person name="Town C.D."/>
        </authorList>
    </citation>
    <scope>NUCLEOTIDE SEQUENCE</scope>
</reference>
<gene>
    <name evidence="1" type="ORF">MtrDRAFT_AC157777g33v2</name>
</gene>
<proteinExistence type="predicted"/>
<organism evidence="1">
    <name type="scientific">Medicago truncatula</name>
    <name type="common">Barrel medic</name>
    <name type="synonym">Medicago tribuloides</name>
    <dbReference type="NCBI Taxonomy" id="3880"/>
    <lineage>
        <taxon>Eukaryota</taxon>
        <taxon>Viridiplantae</taxon>
        <taxon>Streptophyta</taxon>
        <taxon>Embryophyta</taxon>
        <taxon>Tracheophyta</taxon>
        <taxon>Spermatophyta</taxon>
        <taxon>Magnoliopsida</taxon>
        <taxon>eudicotyledons</taxon>
        <taxon>Gunneridae</taxon>
        <taxon>Pentapetalae</taxon>
        <taxon>rosids</taxon>
        <taxon>fabids</taxon>
        <taxon>Fabales</taxon>
        <taxon>Fabaceae</taxon>
        <taxon>Papilionoideae</taxon>
        <taxon>50 kb inversion clade</taxon>
        <taxon>NPAAA clade</taxon>
        <taxon>Hologalegina</taxon>
        <taxon>IRL clade</taxon>
        <taxon>Trifolieae</taxon>
        <taxon>Medicago</taxon>
    </lineage>
</organism>
<name>A2Q4S1_MEDTR</name>
<protein>
    <submittedName>
        <fullName evidence="1">Uncharacterized protein</fullName>
    </submittedName>
</protein>
<dbReference type="AlphaFoldDB" id="A2Q4S1"/>
<reference evidence="1" key="2">
    <citation type="submission" date="2007-03" db="EMBL/GenBank/DDBJ databases">
        <authorList>
            <consortium name="The International Medicago Genome Annotation Group"/>
        </authorList>
    </citation>
    <scope>NUCLEOTIDE SEQUENCE</scope>
</reference>
<accession>A2Q4S1</accession>
<sequence>MRNLSCLPLLYQNLMDHQLMDQHLVVLEQLLYKEMHHHLNHSQ</sequence>